<feature type="region of interest" description="Disordered" evidence="1">
    <location>
        <begin position="14"/>
        <end position="50"/>
    </location>
</feature>
<proteinExistence type="predicted"/>
<organism evidence="2 3">
    <name type="scientific">Sesamum alatum</name>
    <dbReference type="NCBI Taxonomy" id="300844"/>
    <lineage>
        <taxon>Eukaryota</taxon>
        <taxon>Viridiplantae</taxon>
        <taxon>Streptophyta</taxon>
        <taxon>Embryophyta</taxon>
        <taxon>Tracheophyta</taxon>
        <taxon>Spermatophyta</taxon>
        <taxon>Magnoliopsida</taxon>
        <taxon>eudicotyledons</taxon>
        <taxon>Gunneridae</taxon>
        <taxon>Pentapetalae</taxon>
        <taxon>asterids</taxon>
        <taxon>lamiids</taxon>
        <taxon>Lamiales</taxon>
        <taxon>Pedaliaceae</taxon>
        <taxon>Sesamum</taxon>
    </lineage>
</organism>
<reference evidence="2" key="1">
    <citation type="submission" date="2020-06" db="EMBL/GenBank/DDBJ databases">
        <authorList>
            <person name="Li T."/>
            <person name="Hu X."/>
            <person name="Zhang T."/>
            <person name="Song X."/>
            <person name="Zhang H."/>
            <person name="Dai N."/>
            <person name="Sheng W."/>
            <person name="Hou X."/>
            <person name="Wei L."/>
        </authorList>
    </citation>
    <scope>NUCLEOTIDE SEQUENCE</scope>
    <source>
        <strain evidence="2">3651</strain>
        <tissue evidence="2">Leaf</tissue>
    </source>
</reference>
<evidence type="ECO:0000313" key="3">
    <source>
        <dbReference type="Proteomes" id="UP001293254"/>
    </source>
</evidence>
<sequence>MGLDDWVLCRIYKKNSGGGGGEKPALSGAQSKEYSHGSPSPSSCSSQHEDVLESLPEIGDRFFSLPRMNSLENFEQEDQKLMNLQRLGSWNFDWATVAGLGPIWAEDVQAQHDHTRNDMYAADAVVDEEVQSGLVNQRDMAGFGQGFYGSLDPFGVRYPAQPLGSGFRQ</sequence>
<name>A0AAE1Y030_9LAMI</name>
<reference evidence="2" key="2">
    <citation type="journal article" date="2024" name="Plant">
        <title>Genomic evolution and insights into agronomic trait innovations of Sesamum species.</title>
        <authorList>
            <person name="Miao H."/>
            <person name="Wang L."/>
            <person name="Qu L."/>
            <person name="Liu H."/>
            <person name="Sun Y."/>
            <person name="Le M."/>
            <person name="Wang Q."/>
            <person name="Wei S."/>
            <person name="Zheng Y."/>
            <person name="Lin W."/>
            <person name="Duan Y."/>
            <person name="Cao H."/>
            <person name="Xiong S."/>
            <person name="Wang X."/>
            <person name="Wei L."/>
            <person name="Li C."/>
            <person name="Ma Q."/>
            <person name="Ju M."/>
            <person name="Zhao R."/>
            <person name="Li G."/>
            <person name="Mu C."/>
            <person name="Tian Q."/>
            <person name="Mei H."/>
            <person name="Zhang T."/>
            <person name="Gao T."/>
            <person name="Zhang H."/>
        </authorList>
    </citation>
    <scope>NUCLEOTIDE SEQUENCE</scope>
    <source>
        <strain evidence="2">3651</strain>
    </source>
</reference>
<dbReference type="Proteomes" id="UP001293254">
    <property type="component" value="Unassembled WGS sequence"/>
</dbReference>
<evidence type="ECO:0000313" key="2">
    <source>
        <dbReference type="EMBL" id="KAK4420658.1"/>
    </source>
</evidence>
<accession>A0AAE1Y030</accession>
<dbReference type="EMBL" id="JACGWO010000008">
    <property type="protein sequence ID" value="KAK4420658.1"/>
    <property type="molecule type" value="Genomic_DNA"/>
</dbReference>
<dbReference type="AlphaFoldDB" id="A0AAE1Y030"/>
<keyword evidence="3" id="KW-1185">Reference proteome</keyword>
<protein>
    <submittedName>
        <fullName evidence="2">NAC domain-containing protein JA2L</fullName>
    </submittedName>
</protein>
<gene>
    <name evidence="2" type="ORF">Salat_2016300</name>
</gene>
<feature type="compositionally biased region" description="Low complexity" evidence="1">
    <location>
        <begin position="36"/>
        <end position="46"/>
    </location>
</feature>
<comment type="caution">
    <text evidence="2">The sequence shown here is derived from an EMBL/GenBank/DDBJ whole genome shotgun (WGS) entry which is preliminary data.</text>
</comment>
<evidence type="ECO:0000256" key="1">
    <source>
        <dbReference type="SAM" id="MobiDB-lite"/>
    </source>
</evidence>